<evidence type="ECO:0000259" key="13">
    <source>
        <dbReference type="Pfam" id="PF07715"/>
    </source>
</evidence>
<dbReference type="PANTHER" id="PTHR30069">
    <property type="entry name" value="TONB-DEPENDENT OUTER MEMBRANE RECEPTOR"/>
    <property type="match status" value="1"/>
</dbReference>
<dbReference type="Gene3D" id="2.40.170.20">
    <property type="entry name" value="TonB-dependent receptor, beta-barrel domain"/>
    <property type="match status" value="1"/>
</dbReference>
<keyword evidence="7 11" id="KW-0798">TonB box</keyword>
<name>A0A4U8Z7L3_METTU</name>
<evidence type="ECO:0000256" key="6">
    <source>
        <dbReference type="ARBA" id="ARBA00023065"/>
    </source>
</evidence>
<geneLocation type="plasmid" evidence="14 15">
    <name>3</name>
</geneLocation>
<evidence type="ECO:0000259" key="12">
    <source>
        <dbReference type="Pfam" id="PF00593"/>
    </source>
</evidence>
<dbReference type="Pfam" id="PF07715">
    <property type="entry name" value="Plug"/>
    <property type="match status" value="1"/>
</dbReference>
<dbReference type="PANTHER" id="PTHR30069:SF53">
    <property type="entry name" value="COLICIN I RECEPTOR-RELATED"/>
    <property type="match status" value="1"/>
</dbReference>
<keyword evidence="2 10" id="KW-0813">Transport</keyword>
<dbReference type="CDD" id="cd01347">
    <property type="entry name" value="ligand_gated_channel"/>
    <property type="match status" value="1"/>
</dbReference>
<proteinExistence type="inferred from homology"/>
<dbReference type="EMBL" id="LR536452">
    <property type="protein sequence ID" value="VFU17575.1"/>
    <property type="molecule type" value="Genomic_DNA"/>
</dbReference>
<dbReference type="InterPro" id="IPR000531">
    <property type="entry name" value="Beta-barrel_TonB"/>
</dbReference>
<evidence type="ECO:0000256" key="8">
    <source>
        <dbReference type="ARBA" id="ARBA00023136"/>
    </source>
</evidence>
<evidence type="ECO:0000313" key="15">
    <source>
        <dbReference type="Proteomes" id="UP000294360"/>
    </source>
</evidence>
<dbReference type="RefSeq" id="WP_134493363.1">
    <property type="nucleotide sequence ID" value="NZ_CP139087.1"/>
</dbReference>
<evidence type="ECO:0000256" key="5">
    <source>
        <dbReference type="ARBA" id="ARBA00022729"/>
    </source>
</evidence>
<evidence type="ECO:0000256" key="1">
    <source>
        <dbReference type="ARBA" id="ARBA00004571"/>
    </source>
</evidence>
<feature type="domain" description="TonB-dependent receptor plug" evidence="13">
    <location>
        <begin position="57"/>
        <end position="164"/>
    </location>
</feature>
<organism evidence="14 15">
    <name type="scientific">Methylocella tundrae</name>
    <dbReference type="NCBI Taxonomy" id="227605"/>
    <lineage>
        <taxon>Bacteria</taxon>
        <taxon>Pseudomonadati</taxon>
        <taxon>Pseudomonadota</taxon>
        <taxon>Alphaproteobacteria</taxon>
        <taxon>Hyphomicrobiales</taxon>
        <taxon>Beijerinckiaceae</taxon>
        <taxon>Methylocella</taxon>
    </lineage>
</organism>
<keyword evidence="6" id="KW-0406">Ion transport</keyword>
<dbReference type="AlphaFoldDB" id="A0A4U8Z7L3"/>
<evidence type="ECO:0000256" key="4">
    <source>
        <dbReference type="ARBA" id="ARBA00022692"/>
    </source>
</evidence>
<evidence type="ECO:0000256" key="3">
    <source>
        <dbReference type="ARBA" id="ARBA00022452"/>
    </source>
</evidence>
<reference evidence="14 15" key="1">
    <citation type="submission" date="2019-03" db="EMBL/GenBank/DDBJ databases">
        <authorList>
            <person name="Kox A.R. M."/>
        </authorList>
    </citation>
    <scope>NUCLEOTIDE SEQUENCE [LARGE SCALE GENOMIC DNA]</scope>
    <source>
        <strain evidence="14">MTUNDRAET4 annotated genome</strain>
        <plasmid evidence="15">3</plasmid>
    </source>
</reference>
<keyword evidence="5" id="KW-0732">Signal</keyword>
<gene>
    <name evidence="14" type="ORF">MTUNDRAET4_0114</name>
</gene>
<evidence type="ECO:0000256" key="7">
    <source>
        <dbReference type="ARBA" id="ARBA00023077"/>
    </source>
</evidence>
<evidence type="ECO:0000256" key="2">
    <source>
        <dbReference type="ARBA" id="ARBA00022448"/>
    </source>
</evidence>
<keyword evidence="9 10" id="KW-0998">Cell outer membrane</keyword>
<evidence type="ECO:0000256" key="11">
    <source>
        <dbReference type="RuleBase" id="RU003357"/>
    </source>
</evidence>
<accession>A0A4U8Z7L3</accession>
<comment type="similarity">
    <text evidence="10 11">Belongs to the TonB-dependent receptor family.</text>
</comment>
<evidence type="ECO:0000313" key="14">
    <source>
        <dbReference type="EMBL" id="VFU17575.1"/>
    </source>
</evidence>
<dbReference type="Gene3D" id="2.170.130.10">
    <property type="entry name" value="TonB-dependent receptor, plug domain"/>
    <property type="match status" value="1"/>
</dbReference>
<dbReference type="GO" id="GO:0009279">
    <property type="term" value="C:cell outer membrane"/>
    <property type="evidence" value="ECO:0007669"/>
    <property type="project" value="UniProtKB-SubCell"/>
</dbReference>
<dbReference type="OrthoDB" id="9760333at2"/>
<sequence length="649" mass="69500">MFSSFPSALRLGAITSCFSLISFSIDASRAYAQDASSPPVQLPPVVVGATLIPTPESELGTSVTVISADEIAAKQERLLPDALLDVPGLNVVQTGGPGGLTSVFIRGANSNQTKVLIDGIDVSDPSSPDGAFDFAHILNFDLGSIEVLRGPQSGLYGSDAIGGVINIATQKGQGPMVATANVEGGSFGTFNQTAKVSGSADWLSYFLGFGHFSTIDTPVTPPSLVPIGRVINPNAYDNRTFSMRLDAQLADQLDVGLTSRYIETTLLSTSDDFLGPENLRSNTGSDQSFSRAFVHNTLFDGRFDQTLGLAYTNYDRSYSDPNSIPFVPSFYQGSRIKVDYQGNLRLIEGETLVLGADREVNRLVNSNPVWAVDGDTAGFAELQSNIGGRLFNAASIRYDADDQFGSATTFRIAPAFLIPETGTKLKASVGSGFKAPTLDELYDNYPAYGFFANPNLRPETSIGFDAGFEQTLLLDRISFGATYFANNIKNLIDINDTATSYVNIGQARTFGLESFLSLSPWNGFSVRADYTYTVAKDELRQLDLLRRPRDKLSLSATLQATPALLLSAIFVYTGPWADTNRAGTATNLVAPGYTLLNLAATYDFGHGISGFARVQNALNDHYQNPLGFDQPTLGVFGGVKVALGQDGLL</sequence>
<dbReference type="InterPro" id="IPR036942">
    <property type="entry name" value="Beta-barrel_TonB_sf"/>
</dbReference>
<dbReference type="GO" id="GO:0006811">
    <property type="term" value="P:monoatomic ion transport"/>
    <property type="evidence" value="ECO:0007669"/>
    <property type="project" value="UniProtKB-KW"/>
</dbReference>
<keyword evidence="14" id="KW-0614">Plasmid</keyword>
<evidence type="ECO:0000256" key="10">
    <source>
        <dbReference type="PROSITE-ProRule" id="PRU01360"/>
    </source>
</evidence>
<dbReference type="Proteomes" id="UP000294360">
    <property type="component" value="Plasmid 3"/>
</dbReference>
<feature type="domain" description="TonB-dependent receptor-like beta-barrel" evidence="12">
    <location>
        <begin position="231"/>
        <end position="616"/>
    </location>
</feature>
<keyword evidence="8 10" id="KW-0472">Membrane</keyword>
<protein>
    <submittedName>
        <fullName evidence="14">Vitamin B12 transporter</fullName>
    </submittedName>
</protein>
<keyword evidence="4 10" id="KW-0812">Transmembrane</keyword>
<dbReference type="InterPro" id="IPR039426">
    <property type="entry name" value="TonB-dep_rcpt-like"/>
</dbReference>
<dbReference type="Pfam" id="PF00593">
    <property type="entry name" value="TonB_dep_Rec_b-barrel"/>
    <property type="match status" value="1"/>
</dbReference>
<dbReference type="InterPro" id="IPR012910">
    <property type="entry name" value="Plug_dom"/>
</dbReference>
<dbReference type="InterPro" id="IPR037066">
    <property type="entry name" value="Plug_dom_sf"/>
</dbReference>
<dbReference type="GO" id="GO:0015889">
    <property type="term" value="P:cobalamin transport"/>
    <property type="evidence" value="ECO:0007669"/>
    <property type="project" value="TreeGrafter"/>
</dbReference>
<comment type="subcellular location">
    <subcellularLocation>
        <location evidence="1 10">Cell outer membrane</location>
        <topology evidence="1 10">Multi-pass membrane protein</topology>
    </subcellularLocation>
</comment>
<dbReference type="PROSITE" id="PS52016">
    <property type="entry name" value="TONB_DEPENDENT_REC_3"/>
    <property type="match status" value="1"/>
</dbReference>
<keyword evidence="3 10" id="KW-1134">Transmembrane beta strand</keyword>
<evidence type="ECO:0000256" key="9">
    <source>
        <dbReference type="ARBA" id="ARBA00023237"/>
    </source>
</evidence>
<dbReference type="KEGG" id="mtun:MTUNDRAET4_0114.2"/>
<dbReference type="SUPFAM" id="SSF56935">
    <property type="entry name" value="Porins"/>
    <property type="match status" value="1"/>
</dbReference>